<keyword evidence="2 3" id="KW-0456">Lyase</keyword>
<proteinExistence type="inferred from homology"/>
<dbReference type="Gene3D" id="2.40.128.20">
    <property type="match status" value="1"/>
</dbReference>
<dbReference type="EMBL" id="CP098611">
    <property type="protein sequence ID" value="USR91627.1"/>
    <property type="molecule type" value="Genomic_DNA"/>
</dbReference>
<evidence type="ECO:0000256" key="3">
    <source>
        <dbReference type="HAMAP-Rule" id="MF_01459"/>
    </source>
</evidence>
<comment type="similarity">
    <text evidence="1 3">Belongs to the CpcS/CpeS biliprotein lyase family.</text>
</comment>
<accession>A0ABY5AS16</accession>
<gene>
    <name evidence="3" type="primary">cpcS</name>
    <name evidence="4" type="ORF">NEA10_02555</name>
</gene>
<organism evidence="4 5">
    <name type="scientific">Phormidium yuhuli AB48</name>
    <dbReference type="NCBI Taxonomy" id="2940671"/>
    <lineage>
        <taxon>Bacteria</taxon>
        <taxon>Bacillati</taxon>
        <taxon>Cyanobacteriota</taxon>
        <taxon>Cyanophyceae</taxon>
        <taxon>Oscillatoriophycideae</taxon>
        <taxon>Oscillatoriales</taxon>
        <taxon>Oscillatoriaceae</taxon>
        <taxon>Phormidium</taxon>
        <taxon>Phormidium yuhuli</taxon>
    </lineage>
</organism>
<name>A0ABY5AS16_9CYAN</name>
<dbReference type="InterPro" id="IPR012674">
    <property type="entry name" value="Calycin"/>
</dbReference>
<dbReference type="Pfam" id="PF09367">
    <property type="entry name" value="CpeS"/>
    <property type="match status" value="1"/>
</dbReference>
<dbReference type="EC" id="4.-.-.-" evidence="3"/>
<dbReference type="CDD" id="cd16339">
    <property type="entry name" value="CpcS"/>
    <property type="match status" value="1"/>
</dbReference>
<evidence type="ECO:0000256" key="2">
    <source>
        <dbReference type="ARBA" id="ARBA00023239"/>
    </source>
</evidence>
<evidence type="ECO:0000256" key="1">
    <source>
        <dbReference type="ARBA" id="ARBA00010681"/>
    </source>
</evidence>
<sequence>MNISKFFRLSLGVWRSQRTGHNHELSHVEDVQSTLTATPLGLDEVQLLNACRDLGIDSYDISSPYRVEQDYQARFTHWQQSHSYLVIPVPNPDNANVGTLIYSYLDLDTAASRGTYELRPDGTLIVQMEQENAKREERIWFPSANLRLHVCMIRPSDRAVTTTIFTSDVRTSPASAMTDNSAIALQR</sequence>
<dbReference type="RefSeq" id="WP_252663646.1">
    <property type="nucleotide sequence ID" value="NZ_CP098611.1"/>
</dbReference>
<evidence type="ECO:0000313" key="5">
    <source>
        <dbReference type="Proteomes" id="UP001056708"/>
    </source>
</evidence>
<keyword evidence="5" id="KW-1185">Reference proteome</keyword>
<evidence type="ECO:0000313" key="4">
    <source>
        <dbReference type="EMBL" id="USR91627.1"/>
    </source>
</evidence>
<dbReference type="HAMAP" id="MF_01459">
    <property type="entry name" value="Chrphore_lyase_CpxS"/>
    <property type="match status" value="1"/>
</dbReference>
<dbReference type="GO" id="GO:0016829">
    <property type="term" value="F:lyase activity"/>
    <property type="evidence" value="ECO:0007669"/>
    <property type="project" value="UniProtKB-KW"/>
</dbReference>
<dbReference type="Proteomes" id="UP001056708">
    <property type="component" value="Chromosome"/>
</dbReference>
<dbReference type="InterPro" id="IPR018536">
    <property type="entry name" value="CpcS/CpeS"/>
</dbReference>
<comment type="function">
    <text evidence="3">Covalently attaches a chromophore to Cys residue(s) of phycobiliproteins.</text>
</comment>
<reference evidence="4" key="1">
    <citation type="submission" date="2022-06" db="EMBL/GenBank/DDBJ databases">
        <title>Genome sequence of Phormidium yuhuli AB48 isolated from an industrial photobioreactor environment.</title>
        <authorList>
            <person name="Qiu Y."/>
            <person name="Noonan A.J.C."/>
            <person name="Dofher K."/>
            <person name="Koch M."/>
            <person name="Kieft B."/>
            <person name="Lin X."/>
            <person name="Ziels R.M."/>
            <person name="Hallam S.J."/>
        </authorList>
    </citation>
    <scope>NUCLEOTIDE SEQUENCE</scope>
    <source>
        <strain evidence="4">AB48</strain>
    </source>
</reference>
<protein>
    <recommendedName>
        <fullName evidence="3">Chromophore lyase CpcS/CpeS</fullName>
        <ecNumber evidence="3">4.-.-.-</ecNumber>
    </recommendedName>
</protein>